<dbReference type="FunCoup" id="A0A6P8RZV0">
    <property type="interactions" value="1008"/>
</dbReference>
<feature type="compositionally biased region" description="Basic and acidic residues" evidence="3">
    <location>
        <begin position="1030"/>
        <end position="1057"/>
    </location>
</feature>
<dbReference type="PANTHER" id="PTHR23166">
    <property type="entry name" value="FILAMIN/GPBP-INTERACTING PROTEIN"/>
    <property type="match status" value="1"/>
</dbReference>
<feature type="compositionally biased region" description="Polar residues" evidence="3">
    <location>
        <begin position="1058"/>
        <end position="1069"/>
    </location>
</feature>
<keyword evidence="4" id="KW-1185">Reference proteome</keyword>
<dbReference type="OrthoDB" id="9946011at2759"/>
<feature type="region of interest" description="Disordered" evidence="3">
    <location>
        <begin position="1198"/>
        <end position="1251"/>
    </location>
</feature>
<sequence length="1520" mass="170337">MTEVTSFREPSNRHLRFKLQSLSRRLDDLEEATRNLQKAEEEVLDLQDKIIQAEGSNSSMLADVETLRKRVLKIEGKDEEIRKAEELCRQVKEKLEEEENISRQLRSDVEQLQKQIADLEKLEEAFSRSKSDCMQLCLSLNEEKNLTKKLSTELEMLRVKVKELESSESRLDKIEQQLASELEKLKSLTLSFASERKGLMEKEKQSEKLIEELTQKLEQINKSNTDDQTRKAHNRLERSSDAFTERNDLKIEGDLIPREGRRKRSFDYLKLLDNETNKTENEKNKNQEDNKIKELNQEIEKLKIQLKQFEAVEEELEKMQTKNDELQERYVSEQNKARILNDQVQELTMHVKKQKEMENGEAECEEILSHEKFRHDQAKKRGTTAESPTAKHRSQELSPQQGRDRPQHKDIYLTSDGNPLGTRQSLNSSVANRRTAKSSSLTDAENDVKRTGEKVVLSTKETVSMPSEIKKSREQPSVLSRYPPAAQEQHTQKSWKVTTRLGNKGEKTLRAYGDASSSNTVAYDGDMNGAIPASKATEKEAQISRLESLNPSLEKTSVGNVDDPSDESGPTSLVAHLSLGSDSGSSSAVVESLGSSRRGSFEEKPLGAAENSEDGEPSDFDARGTNYSRYSRTQEQTLQTPNTATLEEPKGSANDDTCIITQSERGLNSQVNRKGGMKPKIATKPVDSEKLNTDAASNRCLGNTINLNEEKGNTFAQPGMENKMPSSPRVGLRAKGTGRTADFQSDKTERGAEEEVERPLKAHLNTMKKEDPSHYLTSKSKRPFSPRESLQTKAIIKPAIIERDIKELMGGAGSDGWSEKVKRSSRTESNKMTSSIIIYPSEVVTPRTKSTENSAREKETSENSDPIVASTSCNRRARERDTSENSETVTARITVAENGRGRTTSVYKDSFPVRASTGERSGGKRTSENSETVTTRPNMSDSLRETSENSDIVTARTSTEEIAIDRQTSENSGIGSTRATIGESKRERKTSSNRDSVTGKVSTGENYRERETSENSNTATARTSNGGSTRDQETTKILDSLSDRISERAKQRERAENSETAVARTTSADNSRRRKKIPLYSETITTSRINTWESSKGRKTSIYSSSSTVRTSQAESARERETVENSDTVTSTAETARERETSENSNTVSARASTRERGRERAISEDSDISIRTSAAENLRERRNPVYSETIITARTGVAETPRRDNSENSEIATAKTNTREGGRGRDMPTNMETASARTRTGESPRERHTSTSNIRIIPNELPVVTNSINTPFEISINKSDVSVKVSELEKSGDLSPKNKADIVISRSSITIKPLDPAEKKDDDNQALVENISWKSHSVESDPAEAKSAQAGSSWRTRRVLNSLEELDDKVDRSKESVDTSASAKWNRPSLLDLEAKPGKTREAYSRRTSAIVNSCNTPELVSRRSKSSLSASEIGNRRSYNPDFLFSSSLLSWDKPRLWESSSDLFTSSKRRRDRDRAQRLDLAGKRSSSRSALQSDSYPKGTKVEERVRQLNHYLEEK</sequence>
<feature type="compositionally biased region" description="Basic and acidic residues" evidence="3">
    <location>
        <begin position="1153"/>
        <end position="1164"/>
    </location>
</feature>
<feature type="region of interest" description="Disordered" evidence="3">
    <location>
        <begin position="1470"/>
        <end position="1508"/>
    </location>
</feature>
<feature type="region of interest" description="Disordered" evidence="3">
    <location>
        <begin position="710"/>
        <end position="757"/>
    </location>
</feature>
<name>A0A6P8RZV0_GEOSA</name>
<evidence type="ECO:0000313" key="4">
    <source>
        <dbReference type="Proteomes" id="UP000515159"/>
    </source>
</evidence>
<feature type="compositionally biased region" description="Polar residues" evidence="3">
    <location>
        <begin position="1014"/>
        <end position="1029"/>
    </location>
</feature>
<evidence type="ECO:0000256" key="2">
    <source>
        <dbReference type="SAM" id="Coils"/>
    </source>
</evidence>
<feature type="region of interest" description="Disordered" evidence="3">
    <location>
        <begin position="220"/>
        <end position="241"/>
    </location>
</feature>
<organism evidence="4 5">
    <name type="scientific">Geotrypetes seraphini</name>
    <name type="common">Gaboon caecilian</name>
    <name type="synonym">Caecilia seraphini</name>
    <dbReference type="NCBI Taxonomy" id="260995"/>
    <lineage>
        <taxon>Eukaryota</taxon>
        <taxon>Metazoa</taxon>
        <taxon>Chordata</taxon>
        <taxon>Craniata</taxon>
        <taxon>Vertebrata</taxon>
        <taxon>Euteleostomi</taxon>
        <taxon>Amphibia</taxon>
        <taxon>Gymnophiona</taxon>
        <taxon>Geotrypetes</taxon>
    </lineage>
</organism>
<feature type="compositionally biased region" description="Low complexity" evidence="3">
    <location>
        <begin position="1100"/>
        <end position="1115"/>
    </location>
</feature>
<feature type="compositionally biased region" description="Basic and acidic residues" evidence="3">
    <location>
        <begin position="402"/>
        <end position="411"/>
    </location>
</feature>
<feature type="compositionally biased region" description="Basic and acidic residues" evidence="3">
    <location>
        <begin position="1476"/>
        <end position="1486"/>
    </location>
</feature>
<dbReference type="GO" id="GO:0021503">
    <property type="term" value="P:neural fold bending"/>
    <property type="evidence" value="ECO:0007669"/>
    <property type="project" value="TreeGrafter"/>
</dbReference>
<dbReference type="GeneID" id="117365162"/>
<dbReference type="RefSeq" id="XP_033811084.1">
    <property type="nucleotide sequence ID" value="XM_033955193.1"/>
</dbReference>
<feature type="compositionally biased region" description="Polar residues" evidence="3">
    <location>
        <begin position="625"/>
        <end position="645"/>
    </location>
</feature>
<keyword evidence="1 2" id="KW-0175">Coiled coil</keyword>
<feature type="region of interest" description="Disordered" evidence="3">
    <location>
        <begin position="1334"/>
        <end position="1355"/>
    </location>
</feature>
<feature type="compositionally biased region" description="Polar residues" evidence="3">
    <location>
        <begin position="545"/>
        <end position="559"/>
    </location>
</feature>
<protein>
    <submittedName>
        <fullName evidence="5">Leucine zipper protein 1</fullName>
    </submittedName>
</protein>
<evidence type="ECO:0000313" key="5">
    <source>
        <dbReference type="RefSeq" id="XP_033811084.1"/>
    </source>
</evidence>
<evidence type="ECO:0000256" key="3">
    <source>
        <dbReference type="SAM" id="MobiDB-lite"/>
    </source>
</evidence>
<feature type="compositionally biased region" description="Basic and acidic residues" evidence="3">
    <location>
        <begin position="1218"/>
        <end position="1227"/>
    </location>
</feature>
<feature type="compositionally biased region" description="Basic and acidic residues" evidence="3">
    <location>
        <begin position="1240"/>
        <end position="1250"/>
    </location>
</feature>
<feature type="compositionally biased region" description="Polar residues" evidence="3">
    <location>
        <begin position="969"/>
        <end position="979"/>
    </location>
</feature>
<reference evidence="5" key="1">
    <citation type="submission" date="2025-08" db="UniProtKB">
        <authorList>
            <consortium name="RefSeq"/>
        </authorList>
    </citation>
    <scope>IDENTIFICATION</scope>
</reference>
<feature type="compositionally biased region" description="Basic and acidic residues" evidence="3">
    <location>
        <begin position="224"/>
        <end position="241"/>
    </location>
</feature>
<dbReference type="KEGG" id="gsh:117365162"/>
<feature type="compositionally biased region" description="Polar residues" evidence="3">
    <location>
        <begin position="929"/>
        <end position="941"/>
    </location>
</feature>
<dbReference type="PANTHER" id="PTHR23166:SF7">
    <property type="entry name" value="LEUCINE ZIPPER PROTEIN 1"/>
    <property type="match status" value="1"/>
</dbReference>
<proteinExistence type="predicted"/>
<feature type="coiled-coil region" evidence="2">
    <location>
        <begin position="269"/>
        <end position="343"/>
    </location>
</feature>
<gene>
    <name evidence="5" type="primary">LUZP1</name>
</gene>
<feature type="region of interest" description="Disordered" evidence="3">
    <location>
        <begin position="812"/>
        <end position="1079"/>
    </location>
</feature>
<feature type="compositionally biased region" description="Basic and acidic residues" evidence="3">
    <location>
        <begin position="744"/>
        <end position="757"/>
    </location>
</feature>
<dbReference type="CTD" id="7798"/>
<feature type="region of interest" description="Disordered" evidence="3">
    <location>
        <begin position="769"/>
        <end position="789"/>
    </location>
</feature>
<feature type="region of interest" description="Disordered" evidence="3">
    <location>
        <begin position="535"/>
        <end position="655"/>
    </location>
</feature>
<feature type="compositionally biased region" description="Basic and acidic residues" evidence="3">
    <location>
        <begin position="983"/>
        <end position="992"/>
    </location>
</feature>
<dbReference type="InParanoid" id="A0A6P8RZV0"/>
<dbReference type="Proteomes" id="UP000515159">
    <property type="component" value="Chromosome 8"/>
</dbReference>
<feature type="compositionally biased region" description="Polar residues" evidence="3">
    <location>
        <begin position="415"/>
        <end position="443"/>
    </location>
</feature>
<feature type="compositionally biased region" description="Low complexity" evidence="3">
    <location>
        <begin position="577"/>
        <end position="596"/>
    </location>
</feature>
<feature type="region of interest" description="Disordered" evidence="3">
    <location>
        <begin position="1098"/>
        <end position="1168"/>
    </location>
</feature>
<feature type="compositionally biased region" description="Polar residues" evidence="3">
    <location>
        <begin position="993"/>
        <end position="1005"/>
    </location>
</feature>
<feature type="region of interest" description="Disordered" evidence="3">
    <location>
        <begin position="370"/>
        <end position="496"/>
    </location>
</feature>
<feature type="compositionally biased region" description="Basic and acidic residues" evidence="3">
    <location>
        <begin position="817"/>
        <end position="829"/>
    </location>
</feature>
<dbReference type="InterPro" id="IPR050719">
    <property type="entry name" value="Cortactin-Actin_Reg"/>
</dbReference>
<evidence type="ECO:0000256" key="1">
    <source>
        <dbReference type="ARBA" id="ARBA00023054"/>
    </source>
</evidence>
<accession>A0A6P8RZV0</accession>